<keyword evidence="2 7" id="KW-0813">Transport</keyword>
<evidence type="ECO:0000313" key="9">
    <source>
        <dbReference type="EMBL" id="PLT45883.1"/>
    </source>
</evidence>
<sequence>MSMKMIPALRAPKRLNRSLTVSFLLFALLAVFGAFMALPLVYAINNAFKPLDELFIFPPRVLVSNPTFDNFYDLVALMGSSWVPLSRYIGNTLLITLVGTAGHILLASAAAYPLAKYKMPGGKTLFSIVVLSLMFSGHVTAIPNYMVMSWLGWINTHASIIVPALAFPLGLFLMKQFMEQIPDALIEAAKIDGANEYRIYWTIVMPNVKPAWLTLMILQFPMLWGTDGGSFIYSENLKTLHYALGQITQGGIARAGVGAAVALILMIVPITLFILSQSSVIQTMATSGMKE</sequence>
<protein>
    <submittedName>
        <fullName evidence="9">Binding-protein-dependent transport systems inner membrane component</fullName>
    </submittedName>
</protein>
<dbReference type="Pfam" id="PF00528">
    <property type="entry name" value="BPD_transp_1"/>
    <property type="match status" value="1"/>
</dbReference>
<evidence type="ECO:0000256" key="6">
    <source>
        <dbReference type="ARBA" id="ARBA00023136"/>
    </source>
</evidence>
<evidence type="ECO:0000256" key="3">
    <source>
        <dbReference type="ARBA" id="ARBA00022475"/>
    </source>
</evidence>
<feature type="transmembrane region" description="Helical" evidence="7">
    <location>
        <begin position="124"/>
        <end position="146"/>
    </location>
</feature>
<dbReference type="GO" id="GO:0055085">
    <property type="term" value="P:transmembrane transport"/>
    <property type="evidence" value="ECO:0007669"/>
    <property type="project" value="InterPro"/>
</dbReference>
<evidence type="ECO:0000313" key="10">
    <source>
        <dbReference type="Proteomes" id="UP000234789"/>
    </source>
</evidence>
<keyword evidence="4 7" id="KW-0812">Transmembrane</keyword>
<comment type="subcellular location">
    <subcellularLocation>
        <location evidence="1 7">Cell membrane</location>
        <topology evidence="1 7">Multi-pass membrane protein</topology>
    </subcellularLocation>
</comment>
<dbReference type="CDD" id="cd06261">
    <property type="entry name" value="TM_PBP2"/>
    <property type="match status" value="1"/>
</dbReference>
<dbReference type="AlphaFoldDB" id="A0A2N5N6E9"/>
<evidence type="ECO:0000256" key="2">
    <source>
        <dbReference type="ARBA" id="ARBA00022448"/>
    </source>
</evidence>
<dbReference type="RefSeq" id="WP_028597688.1">
    <property type="nucleotide sequence ID" value="NZ_BIMM01000004.1"/>
</dbReference>
<dbReference type="InterPro" id="IPR035906">
    <property type="entry name" value="MetI-like_sf"/>
</dbReference>
<evidence type="ECO:0000256" key="1">
    <source>
        <dbReference type="ARBA" id="ARBA00004651"/>
    </source>
</evidence>
<feature type="domain" description="ABC transmembrane type-1" evidence="8">
    <location>
        <begin position="89"/>
        <end position="276"/>
    </location>
</feature>
<feature type="transmembrane region" description="Helical" evidence="7">
    <location>
        <begin position="88"/>
        <end position="112"/>
    </location>
</feature>
<proteinExistence type="inferred from homology"/>
<dbReference type="InterPro" id="IPR000515">
    <property type="entry name" value="MetI-like"/>
</dbReference>
<feature type="transmembrane region" description="Helical" evidence="7">
    <location>
        <begin position="252"/>
        <end position="275"/>
    </location>
</feature>
<dbReference type="Gene3D" id="1.10.3720.10">
    <property type="entry name" value="MetI-like"/>
    <property type="match status" value="1"/>
</dbReference>
<evidence type="ECO:0000256" key="5">
    <source>
        <dbReference type="ARBA" id="ARBA00022989"/>
    </source>
</evidence>
<name>A0A2N5N6E9_9BACL</name>
<keyword evidence="10" id="KW-1185">Reference proteome</keyword>
<dbReference type="PANTHER" id="PTHR43744:SF1">
    <property type="entry name" value="BINDING-PROTEIN-DEPENDENT TRANSPORT SYSTEMS INNER MEMBRANE COMPONENT"/>
    <property type="match status" value="1"/>
</dbReference>
<comment type="similarity">
    <text evidence="7">Belongs to the binding-protein-dependent transport system permease family.</text>
</comment>
<dbReference type="PANTHER" id="PTHR43744">
    <property type="entry name" value="ABC TRANSPORTER PERMEASE PROTEIN MG189-RELATED-RELATED"/>
    <property type="match status" value="1"/>
</dbReference>
<accession>A0A2N5N6E9</accession>
<keyword evidence="3" id="KW-1003">Cell membrane</keyword>
<dbReference type="SUPFAM" id="SSF161098">
    <property type="entry name" value="MetI-like"/>
    <property type="match status" value="1"/>
</dbReference>
<organism evidence="9 10">
    <name type="scientific">Paenibacillus pasadenensis</name>
    <dbReference type="NCBI Taxonomy" id="217090"/>
    <lineage>
        <taxon>Bacteria</taxon>
        <taxon>Bacillati</taxon>
        <taxon>Bacillota</taxon>
        <taxon>Bacilli</taxon>
        <taxon>Bacillales</taxon>
        <taxon>Paenibacillaceae</taxon>
        <taxon>Paenibacillus</taxon>
    </lineage>
</organism>
<reference evidence="9 10" key="1">
    <citation type="submission" date="2017-05" db="EMBL/GenBank/DDBJ databases">
        <title>Functional genome analysis of Paenibacillus pasadenensis strain R16: insights on endophytic life style and antifungal activity.</title>
        <authorList>
            <person name="Passera A."/>
            <person name="Marcolungo L."/>
            <person name="Casati P."/>
            <person name="Brasca M."/>
            <person name="Quaglino F."/>
            <person name="Delledonne M."/>
        </authorList>
    </citation>
    <scope>NUCLEOTIDE SEQUENCE [LARGE SCALE GENOMIC DNA]</scope>
    <source>
        <strain evidence="9 10">R16</strain>
    </source>
</reference>
<evidence type="ECO:0000256" key="4">
    <source>
        <dbReference type="ARBA" id="ARBA00022692"/>
    </source>
</evidence>
<evidence type="ECO:0000259" key="8">
    <source>
        <dbReference type="PROSITE" id="PS50928"/>
    </source>
</evidence>
<evidence type="ECO:0000256" key="7">
    <source>
        <dbReference type="RuleBase" id="RU363032"/>
    </source>
</evidence>
<gene>
    <name evidence="9" type="ORF">B8V81_4314</name>
</gene>
<feature type="transmembrane region" description="Helical" evidence="7">
    <location>
        <begin position="211"/>
        <end position="232"/>
    </location>
</feature>
<feature type="transmembrane region" description="Helical" evidence="7">
    <location>
        <begin position="152"/>
        <end position="173"/>
    </location>
</feature>
<dbReference type="EMBL" id="NFEZ01000004">
    <property type="protein sequence ID" value="PLT45883.1"/>
    <property type="molecule type" value="Genomic_DNA"/>
</dbReference>
<keyword evidence="5 7" id="KW-1133">Transmembrane helix</keyword>
<dbReference type="OrthoDB" id="9771544at2"/>
<dbReference type="GO" id="GO:0005886">
    <property type="term" value="C:plasma membrane"/>
    <property type="evidence" value="ECO:0007669"/>
    <property type="project" value="UniProtKB-SubCell"/>
</dbReference>
<comment type="caution">
    <text evidence="9">The sequence shown here is derived from an EMBL/GenBank/DDBJ whole genome shotgun (WGS) entry which is preliminary data.</text>
</comment>
<dbReference type="Proteomes" id="UP000234789">
    <property type="component" value="Unassembled WGS sequence"/>
</dbReference>
<keyword evidence="6 7" id="KW-0472">Membrane</keyword>
<dbReference type="PROSITE" id="PS50928">
    <property type="entry name" value="ABC_TM1"/>
    <property type="match status" value="1"/>
</dbReference>